<sequence>MRPPKLSRHTGPSRRNSPRSESAPAAPVPAAPSPAARSPAIRSSPGPDGPVPGALPAELARHGYLAGDELEPYHVIELLTSAATDAEDRFAFEEA</sequence>
<comment type="caution">
    <text evidence="2">The sequence shown here is derived from an EMBL/GenBank/DDBJ whole genome shotgun (WGS) entry which is preliminary data.</text>
</comment>
<protein>
    <submittedName>
        <fullName evidence="2">Uncharacterized protein</fullName>
    </submittedName>
</protein>
<organism evidence="2 3">
    <name type="scientific">Streptomyces boncukensis</name>
    <dbReference type="NCBI Taxonomy" id="2711219"/>
    <lineage>
        <taxon>Bacteria</taxon>
        <taxon>Bacillati</taxon>
        <taxon>Actinomycetota</taxon>
        <taxon>Actinomycetes</taxon>
        <taxon>Kitasatosporales</taxon>
        <taxon>Streptomycetaceae</taxon>
        <taxon>Streptomyces</taxon>
    </lineage>
</organism>
<evidence type="ECO:0000313" key="3">
    <source>
        <dbReference type="Proteomes" id="UP000477722"/>
    </source>
</evidence>
<dbReference type="EMBL" id="JAAKZZ010000742">
    <property type="protein sequence ID" value="NGO73452.1"/>
    <property type="molecule type" value="Genomic_DNA"/>
</dbReference>
<feature type="compositionally biased region" description="Low complexity" evidence="1">
    <location>
        <begin position="13"/>
        <end position="25"/>
    </location>
</feature>
<dbReference type="AlphaFoldDB" id="A0A6G4X8H5"/>
<name>A0A6G4X8H5_9ACTN</name>
<feature type="non-terminal residue" evidence="2">
    <location>
        <position position="95"/>
    </location>
</feature>
<feature type="compositionally biased region" description="Low complexity" evidence="1">
    <location>
        <begin position="33"/>
        <end position="46"/>
    </location>
</feature>
<dbReference type="Proteomes" id="UP000477722">
    <property type="component" value="Unassembled WGS sequence"/>
</dbReference>
<proteinExistence type="predicted"/>
<reference evidence="2 3" key="1">
    <citation type="submission" date="2020-02" db="EMBL/GenBank/DDBJ databases">
        <title>Whole-genome analyses of novel actinobacteria.</title>
        <authorList>
            <person name="Sahin N."/>
            <person name="Tatar D."/>
        </authorList>
    </citation>
    <scope>NUCLEOTIDE SEQUENCE [LARGE SCALE GENOMIC DNA]</scope>
    <source>
        <strain evidence="2 3">SB3404</strain>
    </source>
</reference>
<evidence type="ECO:0000313" key="2">
    <source>
        <dbReference type="EMBL" id="NGO73452.1"/>
    </source>
</evidence>
<evidence type="ECO:0000256" key="1">
    <source>
        <dbReference type="SAM" id="MobiDB-lite"/>
    </source>
</evidence>
<feature type="region of interest" description="Disordered" evidence="1">
    <location>
        <begin position="1"/>
        <end position="56"/>
    </location>
</feature>
<gene>
    <name evidence="2" type="ORF">G5C65_35010</name>
</gene>
<accession>A0A6G4X8H5</accession>
<keyword evidence="3" id="KW-1185">Reference proteome</keyword>
<feature type="compositionally biased region" description="Basic residues" evidence="1">
    <location>
        <begin position="1"/>
        <end position="12"/>
    </location>
</feature>